<dbReference type="GO" id="GO:0008270">
    <property type="term" value="F:zinc ion binding"/>
    <property type="evidence" value="ECO:0007669"/>
    <property type="project" value="InterPro"/>
</dbReference>
<keyword evidence="2" id="KW-0539">Nucleus</keyword>
<evidence type="ECO:0000256" key="3">
    <source>
        <dbReference type="SAM" id="Coils"/>
    </source>
</evidence>
<proteinExistence type="predicted"/>
<dbReference type="SMART" id="SM00066">
    <property type="entry name" value="GAL4"/>
    <property type="match status" value="1"/>
</dbReference>
<evidence type="ECO:0000256" key="4">
    <source>
        <dbReference type="SAM" id="MobiDB-lite"/>
    </source>
</evidence>
<feature type="region of interest" description="Disordered" evidence="4">
    <location>
        <begin position="825"/>
        <end position="880"/>
    </location>
</feature>
<feature type="compositionally biased region" description="Pro residues" evidence="4">
    <location>
        <begin position="718"/>
        <end position="730"/>
    </location>
</feature>
<dbReference type="PANTHER" id="PTHR46910">
    <property type="entry name" value="TRANSCRIPTION FACTOR PDR1"/>
    <property type="match status" value="1"/>
</dbReference>
<keyword evidence="7" id="KW-1185">Reference proteome</keyword>
<dbReference type="InterPro" id="IPR001138">
    <property type="entry name" value="Zn2Cys6_DnaBD"/>
</dbReference>
<feature type="region of interest" description="Disordered" evidence="4">
    <location>
        <begin position="713"/>
        <end position="732"/>
    </location>
</feature>
<sequence>MAAASHNPYSHPRSPNPSSRPYESSGVSSAASPKPLTQYLGGLMRPSPGASSATLISSRTSLHHHHHHHHHQPPPPQPHQQSPLHPLGIPAPLPSVHQQQLPQPGSNSFQPYTPVTATSSTMERESMQSGESVAGTPGPSHAQLPSSSNHSNNNSSNNNNNNTNSSQAQKRAYRQRRKDPSCDACRERKVKCDATETTSCSECSSRSVKCQFTKETNRRMSSIKQVQDLEKQMERVRRENNSLRRMLQERDGQFDMDVDGVEQLPLQLPEIASAPKRKKRPASIHDLARARTNLRSFSRGIWKPPAPYRPVAAPELRDFTNMLPPRQTTDSLLRAYFTSAHTMTPILHWNSFVQAVDGLYRQGNPIRVTQAFMSVFFAVMAVGRLFTSENEHNRSYSAAHLLETARSLIDPWNNEYELDNARVFVLITVALNEMNLKFAAWNWLGNAVRVAQDLGLYTELGPWQFLEGEMRRRTWWAIYLLDRSLSIELGRPMLVDDADCDVSLPAGVDDCFISEQGPRVPVGAEPLTHSLLAVIHVVRSYTALGRALSSPVIAPTRLATFDQHFASCLRTFPQACDPTSNAPMTPALLNPLVYLLHARLLLHRHNLLPSCPSDVRQTAIEQCTHTALETAALLLRVTPDLPEGATALLTTHIFRCALFLLITGWFDQAAACVRALASINDHRDVGLPCGRYLGFFVQMLGNRRAEITNYLAQASSPTQPPSPYRPPPSRPSRAAIQDVLVRDEELITYVSSDLQASPDTAWVWSGSDREAPLPAPLVPSPTAGGKHTLFSIDARTNLTSEQRWEWGPTGWERLENSIRCLASGAASPTSAAPPPPLPPATLPAARQQAWGPPPPLQAAPLSSQQQPGPPPTLPPVKIEMPGGGHEMKMELAPLPIPFSVPRPMEMGSGSSNNSPTAASGISSIKSDSQKRISIANII</sequence>
<dbReference type="InterPro" id="IPR007219">
    <property type="entry name" value="XnlR_reg_dom"/>
</dbReference>
<reference evidence="6" key="2">
    <citation type="submission" date="2023-05" db="EMBL/GenBank/DDBJ databases">
        <authorList>
            <consortium name="Lawrence Berkeley National Laboratory"/>
            <person name="Steindorff A."/>
            <person name="Hensen N."/>
            <person name="Bonometti L."/>
            <person name="Westerberg I."/>
            <person name="Brannstrom I.O."/>
            <person name="Guillou S."/>
            <person name="Cros-Aarteil S."/>
            <person name="Calhoun S."/>
            <person name="Haridas S."/>
            <person name="Kuo A."/>
            <person name="Mondo S."/>
            <person name="Pangilinan J."/>
            <person name="Riley R."/>
            <person name="Labutti K."/>
            <person name="Andreopoulos B."/>
            <person name="Lipzen A."/>
            <person name="Chen C."/>
            <person name="Yanf M."/>
            <person name="Daum C."/>
            <person name="Ng V."/>
            <person name="Clum A."/>
            <person name="Ohm R."/>
            <person name="Martin F."/>
            <person name="Silar P."/>
            <person name="Natvig D."/>
            <person name="Lalanne C."/>
            <person name="Gautier V."/>
            <person name="Ament-Velasquez S.L."/>
            <person name="Kruys A."/>
            <person name="Hutchinson M.I."/>
            <person name="Powell A.J."/>
            <person name="Barry K."/>
            <person name="Miller A.N."/>
            <person name="Grigoriev I.V."/>
            <person name="Debuchy R."/>
            <person name="Gladieux P."/>
            <person name="Thoren M.H."/>
            <person name="Johannesson H."/>
        </authorList>
    </citation>
    <scope>NUCLEOTIDE SEQUENCE</scope>
    <source>
        <strain evidence="6">CBS 892.96</strain>
    </source>
</reference>
<feature type="compositionally biased region" description="Polar residues" evidence="4">
    <location>
        <begin position="49"/>
        <end position="60"/>
    </location>
</feature>
<name>A0AAN6W0Z1_9PEZI</name>
<feature type="coiled-coil region" evidence="3">
    <location>
        <begin position="219"/>
        <end position="253"/>
    </location>
</feature>
<dbReference type="AlphaFoldDB" id="A0AAN6W0Z1"/>
<dbReference type="Pfam" id="PF04082">
    <property type="entry name" value="Fungal_trans"/>
    <property type="match status" value="1"/>
</dbReference>
<gene>
    <name evidence="6" type="ORF">QBC36DRAFT_58121</name>
</gene>
<evidence type="ECO:0000256" key="1">
    <source>
        <dbReference type="ARBA" id="ARBA00022723"/>
    </source>
</evidence>
<feature type="compositionally biased region" description="Polar residues" evidence="4">
    <location>
        <begin position="908"/>
        <end position="926"/>
    </location>
</feature>
<dbReference type="PROSITE" id="PS00463">
    <property type="entry name" value="ZN2_CY6_FUNGAL_1"/>
    <property type="match status" value="1"/>
</dbReference>
<organism evidence="6 7">
    <name type="scientific">Triangularia setosa</name>
    <dbReference type="NCBI Taxonomy" id="2587417"/>
    <lineage>
        <taxon>Eukaryota</taxon>
        <taxon>Fungi</taxon>
        <taxon>Dikarya</taxon>
        <taxon>Ascomycota</taxon>
        <taxon>Pezizomycotina</taxon>
        <taxon>Sordariomycetes</taxon>
        <taxon>Sordariomycetidae</taxon>
        <taxon>Sordariales</taxon>
        <taxon>Podosporaceae</taxon>
        <taxon>Triangularia</taxon>
    </lineage>
</organism>
<reference evidence="6" key="1">
    <citation type="journal article" date="2023" name="Mol. Phylogenet. Evol.">
        <title>Genome-scale phylogeny and comparative genomics of the fungal order Sordariales.</title>
        <authorList>
            <person name="Hensen N."/>
            <person name="Bonometti L."/>
            <person name="Westerberg I."/>
            <person name="Brannstrom I.O."/>
            <person name="Guillou S."/>
            <person name="Cros-Aarteil S."/>
            <person name="Calhoun S."/>
            <person name="Haridas S."/>
            <person name="Kuo A."/>
            <person name="Mondo S."/>
            <person name="Pangilinan J."/>
            <person name="Riley R."/>
            <person name="LaButti K."/>
            <person name="Andreopoulos B."/>
            <person name="Lipzen A."/>
            <person name="Chen C."/>
            <person name="Yan M."/>
            <person name="Daum C."/>
            <person name="Ng V."/>
            <person name="Clum A."/>
            <person name="Steindorff A."/>
            <person name="Ohm R.A."/>
            <person name="Martin F."/>
            <person name="Silar P."/>
            <person name="Natvig D.O."/>
            <person name="Lalanne C."/>
            <person name="Gautier V."/>
            <person name="Ament-Velasquez S.L."/>
            <person name="Kruys A."/>
            <person name="Hutchinson M.I."/>
            <person name="Powell A.J."/>
            <person name="Barry K."/>
            <person name="Miller A.N."/>
            <person name="Grigoriev I.V."/>
            <person name="Debuchy R."/>
            <person name="Gladieux P."/>
            <person name="Hiltunen Thoren M."/>
            <person name="Johannesson H."/>
        </authorList>
    </citation>
    <scope>NUCLEOTIDE SEQUENCE</scope>
    <source>
        <strain evidence="6">CBS 892.96</strain>
    </source>
</reference>
<feature type="compositionally biased region" description="Polar residues" evidence="4">
    <location>
        <begin position="96"/>
        <end position="131"/>
    </location>
</feature>
<keyword evidence="1" id="KW-0479">Metal-binding</keyword>
<dbReference type="SMART" id="SM00906">
    <property type="entry name" value="Fungal_trans"/>
    <property type="match status" value="1"/>
</dbReference>
<feature type="compositionally biased region" description="Basic residues" evidence="4">
    <location>
        <begin position="61"/>
        <end position="72"/>
    </location>
</feature>
<dbReference type="PANTHER" id="PTHR46910:SF1">
    <property type="entry name" value="MISCELLANEOUS ZN(II)2CYS6 TRANSCRIPTION FACTOR (EUROFUNG)-RELATED"/>
    <property type="match status" value="1"/>
</dbReference>
<evidence type="ECO:0000313" key="7">
    <source>
        <dbReference type="Proteomes" id="UP001302321"/>
    </source>
</evidence>
<dbReference type="Proteomes" id="UP001302321">
    <property type="component" value="Unassembled WGS sequence"/>
</dbReference>
<protein>
    <submittedName>
        <fullName evidence="6">Transcription factor</fullName>
    </submittedName>
</protein>
<dbReference type="InterPro" id="IPR036864">
    <property type="entry name" value="Zn2-C6_fun-type_DNA-bd_sf"/>
</dbReference>
<accession>A0AAN6W0Z1</accession>
<feature type="compositionally biased region" description="Basic and acidic residues" evidence="4">
    <location>
        <begin position="178"/>
        <end position="188"/>
    </location>
</feature>
<dbReference type="SUPFAM" id="SSF57701">
    <property type="entry name" value="Zn2/Cys6 DNA-binding domain"/>
    <property type="match status" value="1"/>
</dbReference>
<dbReference type="PROSITE" id="PS50048">
    <property type="entry name" value="ZN2_CY6_FUNGAL_2"/>
    <property type="match status" value="1"/>
</dbReference>
<feature type="region of interest" description="Disordered" evidence="4">
    <location>
        <begin position="896"/>
        <end position="938"/>
    </location>
</feature>
<evidence type="ECO:0000256" key="2">
    <source>
        <dbReference type="ARBA" id="ARBA00023242"/>
    </source>
</evidence>
<feature type="compositionally biased region" description="Low complexity" evidence="4">
    <location>
        <begin position="1"/>
        <end position="25"/>
    </location>
</feature>
<dbReference type="Pfam" id="PF00172">
    <property type="entry name" value="Zn_clus"/>
    <property type="match status" value="1"/>
</dbReference>
<feature type="domain" description="Zn(2)-C6 fungal-type" evidence="5">
    <location>
        <begin position="181"/>
        <end position="212"/>
    </location>
</feature>
<keyword evidence="3" id="KW-0175">Coiled coil</keyword>
<dbReference type="CDD" id="cd12148">
    <property type="entry name" value="fungal_TF_MHR"/>
    <property type="match status" value="1"/>
</dbReference>
<feature type="region of interest" description="Disordered" evidence="4">
    <location>
        <begin position="1"/>
        <end position="188"/>
    </location>
</feature>
<dbReference type="GO" id="GO:0006351">
    <property type="term" value="P:DNA-templated transcription"/>
    <property type="evidence" value="ECO:0007669"/>
    <property type="project" value="InterPro"/>
</dbReference>
<dbReference type="EMBL" id="MU866347">
    <property type="protein sequence ID" value="KAK4173388.1"/>
    <property type="molecule type" value="Genomic_DNA"/>
</dbReference>
<comment type="caution">
    <text evidence="6">The sequence shown here is derived from an EMBL/GenBank/DDBJ whole genome shotgun (WGS) entry which is preliminary data.</text>
</comment>
<dbReference type="GO" id="GO:0000981">
    <property type="term" value="F:DNA-binding transcription factor activity, RNA polymerase II-specific"/>
    <property type="evidence" value="ECO:0007669"/>
    <property type="project" value="InterPro"/>
</dbReference>
<dbReference type="InterPro" id="IPR050987">
    <property type="entry name" value="AtrR-like"/>
</dbReference>
<dbReference type="GO" id="GO:0003677">
    <property type="term" value="F:DNA binding"/>
    <property type="evidence" value="ECO:0007669"/>
    <property type="project" value="InterPro"/>
</dbReference>
<feature type="compositionally biased region" description="Low complexity" evidence="4">
    <location>
        <begin position="146"/>
        <end position="170"/>
    </location>
</feature>
<dbReference type="Gene3D" id="4.10.240.10">
    <property type="entry name" value="Zn(2)-C6 fungal-type DNA-binding domain"/>
    <property type="match status" value="1"/>
</dbReference>
<dbReference type="CDD" id="cd00067">
    <property type="entry name" value="GAL4"/>
    <property type="match status" value="1"/>
</dbReference>
<evidence type="ECO:0000313" key="6">
    <source>
        <dbReference type="EMBL" id="KAK4173388.1"/>
    </source>
</evidence>
<feature type="compositionally biased region" description="Pro residues" evidence="4">
    <location>
        <begin position="831"/>
        <end position="841"/>
    </location>
</feature>
<evidence type="ECO:0000259" key="5">
    <source>
        <dbReference type="PROSITE" id="PS50048"/>
    </source>
</evidence>